<reference evidence="3 4" key="1">
    <citation type="submission" date="2020-06" db="EMBL/GenBank/DDBJ databases">
        <authorList>
            <person name="Li R."/>
            <person name="Bekaert M."/>
        </authorList>
    </citation>
    <scope>NUCLEOTIDE SEQUENCE [LARGE SCALE GENOMIC DNA]</scope>
    <source>
        <strain evidence="4">wild</strain>
    </source>
</reference>
<evidence type="ECO:0000313" key="4">
    <source>
        <dbReference type="Proteomes" id="UP000507470"/>
    </source>
</evidence>
<gene>
    <name evidence="3" type="ORF">MCOR_25069</name>
</gene>
<dbReference type="EMBL" id="CACVKT020004409">
    <property type="protein sequence ID" value="CAC5389940.1"/>
    <property type="molecule type" value="Genomic_DNA"/>
</dbReference>
<sequence length="582" mass="65662">MFKNGDSPWNKNKSGLSNRKQPKKSAFTKGYTPWNKGTQVSWNTAKTNTTYERMESSEYDLVVKPRMDGILLTTPDCEGNSRPMCILRPKKTPTVDLKTEIKNNSFDGMSIVDNEKLITMMNSAVHLHAIKSEPCGPPSFAYYNIQKWGVCWKFQVYCERCQFITPMYKLYKTIPAEKPGPDPAAANVGFALGIKETAIGNTRAQQLLSNMNCQPPSRSSMQRTSNKVSDKLVELNQDDMADKLEIVKAVNRKRGAPENEIILTVDVRYSSNTITSKKETWSESNQACAVGIETVTDRKYIVATASLNQMCWTGAWLCGKGFTIECPNGHEECTADLHRAAPLSEYELGKKIGNQLAVQGILVKYATTDGDGRTANGINDAIQALHPMWKVERLADPIHLGNGQFRAAMRANFSDSMFGCRTKEQKKIFQKLFSQDIKARSSLITSHLMDVYGRHSEDIRRLTKKLFEATMSRNMKGRLAATVHRSNNSPDKSTKMKCDRLGIEFSGRTNAFLDSTDRECAYQKEYQKREEVQHRKLSQKAENLVVHKIFKELNKANICDVYKKGQLDPVLDDHASCVKKRL</sequence>
<evidence type="ECO:0000256" key="1">
    <source>
        <dbReference type="SAM" id="MobiDB-lite"/>
    </source>
</evidence>
<name>A0A6J8C4B0_MYTCO</name>
<feature type="region of interest" description="Disordered" evidence="1">
    <location>
        <begin position="1"/>
        <end position="32"/>
    </location>
</feature>
<keyword evidence="4" id="KW-1185">Reference proteome</keyword>
<accession>A0A6J8C4B0</accession>
<evidence type="ECO:0000259" key="2">
    <source>
        <dbReference type="Pfam" id="PF20700"/>
    </source>
</evidence>
<dbReference type="Pfam" id="PF20700">
    <property type="entry name" value="Mutator"/>
    <property type="match status" value="1"/>
</dbReference>
<dbReference type="Proteomes" id="UP000507470">
    <property type="component" value="Unassembled WGS sequence"/>
</dbReference>
<feature type="domain" description="Mutator-like transposase" evidence="2">
    <location>
        <begin position="108"/>
        <end position="470"/>
    </location>
</feature>
<dbReference type="OrthoDB" id="6094525at2759"/>
<feature type="compositionally biased region" description="Polar residues" evidence="1">
    <location>
        <begin position="7"/>
        <end position="19"/>
    </location>
</feature>
<dbReference type="AlphaFoldDB" id="A0A6J8C4B0"/>
<protein>
    <recommendedName>
        <fullName evidence="2">Mutator-like transposase domain-containing protein</fullName>
    </recommendedName>
</protein>
<proteinExistence type="predicted"/>
<evidence type="ECO:0000313" key="3">
    <source>
        <dbReference type="EMBL" id="CAC5389940.1"/>
    </source>
</evidence>
<organism evidence="3 4">
    <name type="scientific">Mytilus coruscus</name>
    <name type="common">Sea mussel</name>
    <dbReference type="NCBI Taxonomy" id="42192"/>
    <lineage>
        <taxon>Eukaryota</taxon>
        <taxon>Metazoa</taxon>
        <taxon>Spiralia</taxon>
        <taxon>Lophotrochozoa</taxon>
        <taxon>Mollusca</taxon>
        <taxon>Bivalvia</taxon>
        <taxon>Autobranchia</taxon>
        <taxon>Pteriomorphia</taxon>
        <taxon>Mytilida</taxon>
        <taxon>Mytiloidea</taxon>
        <taxon>Mytilidae</taxon>
        <taxon>Mytilinae</taxon>
        <taxon>Mytilus</taxon>
    </lineage>
</organism>
<dbReference type="InterPro" id="IPR049012">
    <property type="entry name" value="Mutator_transp_dom"/>
</dbReference>